<evidence type="ECO:0000313" key="4">
    <source>
        <dbReference type="Proteomes" id="UP001163105"/>
    </source>
</evidence>
<feature type="compositionally biased region" description="Polar residues" evidence="1">
    <location>
        <begin position="158"/>
        <end position="178"/>
    </location>
</feature>
<protein>
    <submittedName>
        <fullName evidence="3">Sec1-binding region of mso1 domain-containing protein</fullName>
    </submittedName>
</protein>
<dbReference type="Proteomes" id="UP001163105">
    <property type="component" value="Unassembled WGS sequence"/>
</dbReference>
<evidence type="ECO:0000256" key="1">
    <source>
        <dbReference type="SAM" id="MobiDB-lite"/>
    </source>
</evidence>
<feature type="compositionally biased region" description="Low complexity" evidence="1">
    <location>
        <begin position="274"/>
        <end position="283"/>
    </location>
</feature>
<proteinExistence type="predicted"/>
<gene>
    <name evidence="3" type="ORF">O9K51_08866</name>
</gene>
<dbReference type="AlphaFoldDB" id="A0AB34FHV4"/>
<accession>A0AB34FHV4</accession>
<comment type="caution">
    <text evidence="3">The sequence shown here is derived from an EMBL/GenBank/DDBJ whole genome shotgun (WGS) entry which is preliminary data.</text>
</comment>
<feature type="compositionally biased region" description="Low complexity" evidence="1">
    <location>
        <begin position="112"/>
        <end position="133"/>
    </location>
</feature>
<evidence type="ECO:0000313" key="3">
    <source>
        <dbReference type="EMBL" id="KAJ6438274.1"/>
    </source>
</evidence>
<dbReference type="InterPro" id="IPR028095">
    <property type="entry name" value="Mso1_N_dom"/>
</dbReference>
<sequence>MASWYNNLLTKTTSQISSLRSTLLSSDADGDSEDDTHVCRVLRNYYADKGRPLPPWLPPDPKAAAPPPAQTLYSQPQVGSRYGGLGQQQQQQQQGGPGGGALSSLWDSGPAQQQQQQQQQSLRAGRLAPAAAAGGAGAGRLGGGRDDAVQPRPLPSQRAGSYQSATTASPQPAGSSAQDRLRQRLWGGSTSRTSSPSQSTTGGQPQGPFQPPPASSVGSGGGGGRLSNYEDRFAPGGSYDSGRGSGSGGAYVGANAPWSSGGDEYGGGGGGRQGLPSGPRRQGLPSGPRGYR</sequence>
<keyword evidence="4" id="KW-1185">Reference proteome</keyword>
<dbReference type="EMBL" id="JAQHRD010000008">
    <property type="protein sequence ID" value="KAJ6438274.1"/>
    <property type="molecule type" value="Genomic_DNA"/>
</dbReference>
<dbReference type="Pfam" id="PF14475">
    <property type="entry name" value="Mso1_Sec1_bdg"/>
    <property type="match status" value="1"/>
</dbReference>
<organism evidence="3 4">
    <name type="scientific">Purpureocillium lavendulum</name>
    <dbReference type="NCBI Taxonomy" id="1247861"/>
    <lineage>
        <taxon>Eukaryota</taxon>
        <taxon>Fungi</taxon>
        <taxon>Dikarya</taxon>
        <taxon>Ascomycota</taxon>
        <taxon>Pezizomycotina</taxon>
        <taxon>Sordariomycetes</taxon>
        <taxon>Hypocreomycetidae</taxon>
        <taxon>Hypocreales</taxon>
        <taxon>Ophiocordycipitaceae</taxon>
        <taxon>Purpureocillium</taxon>
    </lineage>
</organism>
<feature type="compositionally biased region" description="Pro residues" evidence="1">
    <location>
        <begin position="52"/>
        <end position="69"/>
    </location>
</feature>
<feature type="domain" description="Mso1 N-terminal" evidence="2">
    <location>
        <begin position="18"/>
        <end position="57"/>
    </location>
</feature>
<feature type="region of interest" description="Disordered" evidence="1">
    <location>
        <begin position="48"/>
        <end position="292"/>
    </location>
</feature>
<evidence type="ECO:0000259" key="2">
    <source>
        <dbReference type="Pfam" id="PF14475"/>
    </source>
</evidence>
<feature type="compositionally biased region" description="Low complexity" evidence="1">
    <location>
        <begin position="187"/>
        <end position="207"/>
    </location>
</feature>
<name>A0AB34FHV4_9HYPO</name>
<reference evidence="3" key="1">
    <citation type="submission" date="2023-01" db="EMBL/GenBank/DDBJ databases">
        <title>The growth and conidiation of Purpureocillium lavendulum are regulated by nitrogen source and histone H3K14 acetylation.</title>
        <authorList>
            <person name="Tang P."/>
            <person name="Han J."/>
            <person name="Zhang C."/>
            <person name="Tang P."/>
            <person name="Qi F."/>
            <person name="Zhang K."/>
            <person name="Liang L."/>
        </authorList>
    </citation>
    <scope>NUCLEOTIDE SEQUENCE</scope>
    <source>
        <strain evidence="3">YMF1.00683</strain>
    </source>
</reference>
<feature type="compositionally biased region" description="Gly residues" evidence="1">
    <location>
        <begin position="263"/>
        <end position="273"/>
    </location>
</feature>